<dbReference type="SUPFAM" id="SSF49879">
    <property type="entry name" value="SMAD/FHA domain"/>
    <property type="match status" value="2"/>
</dbReference>
<dbReference type="Pfam" id="PF23863">
    <property type="entry name" value="CdsD_PD1"/>
    <property type="match status" value="1"/>
</dbReference>
<dbReference type="InterPro" id="IPR056283">
    <property type="entry name" value="CdsD_C"/>
</dbReference>
<dbReference type="Proteomes" id="UP000218775">
    <property type="component" value="Unassembled WGS sequence"/>
</dbReference>
<dbReference type="Pfam" id="PF23862">
    <property type="entry name" value="CdsD_C"/>
    <property type="match status" value="1"/>
</dbReference>
<feature type="domain" description="FHA" evidence="2">
    <location>
        <begin position="160"/>
        <end position="211"/>
    </location>
</feature>
<dbReference type="InterPro" id="IPR012843">
    <property type="entry name" value="YscD"/>
</dbReference>
<reference evidence="4" key="1">
    <citation type="submission" date="2017-08" db="EMBL/GenBank/DDBJ databases">
        <title>A dynamic microbial community with high functional redundancy inhabits the cold, oxic subseafloor aquifer.</title>
        <authorList>
            <person name="Tully B.J."/>
            <person name="Wheat C.G."/>
            <person name="Glazer B.T."/>
            <person name="Huber J.A."/>
        </authorList>
    </citation>
    <scope>NUCLEOTIDE SEQUENCE [LARGE SCALE GENOMIC DNA]</scope>
</reference>
<dbReference type="EMBL" id="NVUK01000016">
    <property type="protein sequence ID" value="PCI77505.1"/>
    <property type="molecule type" value="Genomic_DNA"/>
</dbReference>
<dbReference type="CDD" id="cd00060">
    <property type="entry name" value="FHA"/>
    <property type="match status" value="1"/>
</dbReference>
<dbReference type="NCBIfam" id="TIGR02500">
    <property type="entry name" value="type_III_yscD"/>
    <property type="match status" value="1"/>
</dbReference>
<dbReference type="PANTHER" id="PTHR23308">
    <property type="entry name" value="NUCLEAR INHIBITOR OF PROTEIN PHOSPHATASE-1"/>
    <property type="match status" value="1"/>
</dbReference>
<dbReference type="PROSITE" id="PS50006">
    <property type="entry name" value="FHA_DOMAIN"/>
    <property type="match status" value="2"/>
</dbReference>
<dbReference type="Pfam" id="PF00498">
    <property type="entry name" value="FHA"/>
    <property type="match status" value="1"/>
</dbReference>
<feature type="domain" description="FHA" evidence="2">
    <location>
        <begin position="25"/>
        <end position="75"/>
    </location>
</feature>
<evidence type="ECO:0000313" key="4">
    <source>
        <dbReference type="Proteomes" id="UP000218775"/>
    </source>
</evidence>
<dbReference type="InterPro" id="IPR008984">
    <property type="entry name" value="SMAD_FHA_dom_sf"/>
</dbReference>
<dbReference type="SMART" id="SM00240">
    <property type="entry name" value="FHA"/>
    <property type="match status" value="2"/>
</dbReference>
<keyword evidence="1" id="KW-1133">Transmembrane helix</keyword>
<sequence>MKAFLVADEGPLAGLNIALEEGNEWIIGRDPDTCSHTINDPMIASKHVMITLKEQTFFLENLSAVSPAEINGETVTAPTALKESDTVQMGSSFLRFTLIDPSLLNEQNQHSDNATPTIYEESIESDTLSFSSASLSRWMIKVISGPNSGAEFSVHEDTTYTLGKDPKKCDFVFQDLSVSRKHAKITLTSDDTIEIEDLNSLNKVLVNGKAIEKTAHVKNQDLVTIGTTSFLVIDQEATRETIVSPVKLAMQFNNSSADNDSDEDDLSNELTKKTWKNMKIPTRHLVTASIFLLLLLMTVGGTFSLFSSKSIEITHADPAKLIDGVLKKFPEVEFSYLEKTGNLFLLGHVFTEIDHQELIYAIKSISRVKNVEDNVIIDELVWENTNALLFKNMAWRGVSLSSTIPGQFVLRGYVQTLPDSTKLSDYINNNFPYLDRIHNQVVVENTLEAQIQTILMQNELSVVKFQLANGELILSGRLGSNYESKVTKSISTISKLNGIRIVKNFVVMTKPGAQYINLSAKYKITGTSKQGKINKYVVIGGKILSVGELLDGMSISKIEENAILLEKDGLKYRINYNQG</sequence>
<keyword evidence="1" id="KW-0812">Transmembrane</keyword>
<dbReference type="AlphaFoldDB" id="A0A2A4X631"/>
<feature type="transmembrane region" description="Helical" evidence="1">
    <location>
        <begin position="285"/>
        <end position="306"/>
    </location>
</feature>
<evidence type="ECO:0000259" key="2">
    <source>
        <dbReference type="PROSITE" id="PS50006"/>
    </source>
</evidence>
<dbReference type="Gene3D" id="2.60.200.20">
    <property type="match status" value="2"/>
</dbReference>
<gene>
    <name evidence="3" type="ORF">COB21_03050</name>
</gene>
<dbReference type="Pfam" id="PF22598">
    <property type="entry name" value="CdsD_PD2"/>
    <property type="match status" value="1"/>
</dbReference>
<dbReference type="InterPro" id="IPR056285">
    <property type="entry name" value="CdsD_PD1"/>
</dbReference>
<accession>A0A2A4X631</accession>
<keyword evidence="1" id="KW-0472">Membrane</keyword>
<evidence type="ECO:0000313" key="3">
    <source>
        <dbReference type="EMBL" id="PCI77505.1"/>
    </source>
</evidence>
<dbReference type="InterPro" id="IPR000253">
    <property type="entry name" value="FHA_dom"/>
</dbReference>
<evidence type="ECO:0000256" key="1">
    <source>
        <dbReference type="SAM" id="Phobius"/>
    </source>
</evidence>
<comment type="caution">
    <text evidence="3">The sequence shown here is derived from an EMBL/GenBank/DDBJ whole genome shotgun (WGS) entry which is preliminary data.</text>
</comment>
<dbReference type="InterPro" id="IPR032030">
    <property type="entry name" value="YscD_cytoplasmic_dom"/>
</dbReference>
<dbReference type="Pfam" id="PF16697">
    <property type="entry name" value="Yop-YscD_cpl"/>
    <property type="match status" value="1"/>
</dbReference>
<dbReference type="InterPro" id="IPR054376">
    <property type="entry name" value="CdsD_PD2"/>
</dbReference>
<protein>
    <submittedName>
        <fullName evidence="3">EscD/YscD/HrpQ family type III secretion system inner membrane ring protein</fullName>
    </submittedName>
</protein>
<proteinExistence type="predicted"/>
<dbReference type="InterPro" id="IPR050923">
    <property type="entry name" value="Cell_Proc_Reg/RNA_Proc"/>
</dbReference>
<organism evidence="3 4">
    <name type="scientific">Aerophobetes bacterium</name>
    <dbReference type="NCBI Taxonomy" id="2030807"/>
    <lineage>
        <taxon>Bacteria</taxon>
        <taxon>Candidatus Aerophobota</taxon>
    </lineage>
</organism>
<name>A0A2A4X631_UNCAE</name>